<keyword evidence="2" id="KW-1185">Reference proteome</keyword>
<protein>
    <submittedName>
        <fullName evidence="1">Uncharacterized protein</fullName>
    </submittedName>
</protein>
<dbReference type="AlphaFoldDB" id="A0A918A1J3"/>
<gene>
    <name evidence="1" type="ORF">GCM10012278_09490</name>
</gene>
<accession>A0A918A1J3</accession>
<reference evidence="1" key="2">
    <citation type="submission" date="2020-09" db="EMBL/GenBank/DDBJ databases">
        <authorList>
            <person name="Sun Q."/>
            <person name="Zhou Y."/>
        </authorList>
    </citation>
    <scope>NUCLEOTIDE SEQUENCE</scope>
    <source>
        <strain evidence="1">CGMCC 4.7430</strain>
    </source>
</reference>
<organism evidence="1 2">
    <name type="scientific">Nonomuraea glycinis</name>
    <dbReference type="NCBI Taxonomy" id="2047744"/>
    <lineage>
        <taxon>Bacteria</taxon>
        <taxon>Bacillati</taxon>
        <taxon>Actinomycetota</taxon>
        <taxon>Actinomycetes</taxon>
        <taxon>Streptosporangiales</taxon>
        <taxon>Streptosporangiaceae</taxon>
        <taxon>Nonomuraea</taxon>
    </lineage>
</organism>
<evidence type="ECO:0000313" key="1">
    <source>
        <dbReference type="EMBL" id="GGP02401.1"/>
    </source>
</evidence>
<sequence length="137" mass="14861">MPFDLGGAELRSTHFVDLFGDLSSGAAGGEPFGSDPPGHLRFPVLSAGHSGPSHNLYPDRLVTLVTLRSAYVAVRLAMTMDHSWLLENVPVKITDKDRPPADCFLQPTSENATPRRPRGLIARAVDMSHVWPTSNDS</sequence>
<evidence type="ECO:0000313" key="2">
    <source>
        <dbReference type="Proteomes" id="UP000660745"/>
    </source>
</evidence>
<proteinExistence type="predicted"/>
<reference evidence="1" key="1">
    <citation type="journal article" date="2014" name="Int. J. Syst. Evol. Microbiol.">
        <title>Complete genome sequence of Corynebacterium casei LMG S-19264T (=DSM 44701T), isolated from a smear-ripened cheese.</title>
        <authorList>
            <consortium name="US DOE Joint Genome Institute (JGI-PGF)"/>
            <person name="Walter F."/>
            <person name="Albersmeier A."/>
            <person name="Kalinowski J."/>
            <person name="Ruckert C."/>
        </authorList>
    </citation>
    <scope>NUCLEOTIDE SEQUENCE</scope>
    <source>
        <strain evidence="1">CGMCC 4.7430</strain>
    </source>
</reference>
<dbReference type="Proteomes" id="UP000660745">
    <property type="component" value="Unassembled WGS sequence"/>
</dbReference>
<dbReference type="EMBL" id="BMNK01000001">
    <property type="protein sequence ID" value="GGP02401.1"/>
    <property type="molecule type" value="Genomic_DNA"/>
</dbReference>
<comment type="caution">
    <text evidence="1">The sequence shown here is derived from an EMBL/GenBank/DDBJ whole genome shotgun (WGS) entry which is preliminary data.</text>
</comment>
<name>A0A918A1J3_9ACTN</name>